<evidence type="ECO:0000313" key="2">
    <source>
        <dbReference type="Proteomes" id="UP001165427"/>
    </source>
</evidence>
<name>A0AA41R519_9BACT</name>
<dbReference type="PANTHER" id="PTHR37460:SF1">
    <property type="entry name" value="ENDONUCLEASE III"/>
    <property type="match status" value="1"/>
</dbReference>
<protein>
    <submittedName>
        <fullName evidence="1">GIY-YIG nuclease family protein</fullName>
    </submittedName>
</protein>
<accession>A0AA41R519</accession>
<dbReference type="EMBL" id="JALJRB010000010">
    <property type="protein sequence ID" value="MCJ8501095.1"/>
    <property type="molecule type" value="Genomic_DNA"/>
</dbReference>
<proteinExistence type="predicted"/>
<dbReference type="InterPro" id="IPR002837">
    <property type="entry name" value="DUF123"/>
</dbReference>
<reference evidence="1" key="1">
    <citation type="submission" date="2022-04" db="EMBL/GenBank/DDBJ databases">
        <title>Desulfatitalea alkaliphila sp. nov., a novel anaerobic sulfate-reducing bacterium isolated from terrestrial mud volcano, Taman Peninsula, Russia.</title>
        <authorList>
            <person name="Khomyakova M.A."/>
            <person name="Merkel A.Y."/>
            <person name="Slobodkin A.I."/>
        </authorList>
    </citation>
    <scope>NUCLEOTIDE SEQUENCE</scope>
    <source>
        <strain evidence="1">M08but</strain>
    </source>
</reference>
<dbReference type="RefSeq" id="WP_246907310.1">
    <property type="nucleotide sequence ID" value="NZ_JALJRB010000010.1"/>
</dbReference>
<dbReference type="Pfam" id="PF01986">
    <property type="entry name" value="DUF123"/>
    <property type="match status" value="1"/>
</dbReference>
<comment type="caution">
    <text evidence="1">The sequence shown here is derived from an EMBL/GenBank/DDBJ whole genome shotgun (WGS) entry which is preliminary data.</text>
</comment>
<dbReference type="PANTHER" id="PTHR37460">
    <property type="entry name" value="ENDONUCLEASE III"/>
    <property type="match status" value="1"/>
</dbReference>
<evidence type="ECO:0000313" key="1">
    <source>
        <dbReference type="EMBL" id="MCJ8501095.1"/>
    </source>
</evidence>
<dbReference type="AlphaFoldDB" id="A0AA41R519"/>
<organism evidence="1 2">
    <name type="scientific">Desulfatitalea alkaliphila</name>
    <dbReference type="NCBI Taxonomy" id="2929485"/>
    <lineage>
        <taxon>Bacteria</taxon>
        <taxon>Pseudomonadati</taxon>
        <taxon>Thermodesulfobacteriota</taxon>
        <taxon>Desulfobacteria</taxon>
        <taxon>Desulfobacterales</taxon>
        <taxon>Desulfosarcinaceae</taxon>
        <taxon>Desulfatitalea</taxon>
    </lineage>
</organism>
<gene>
    <name evidence="1" type="ORF">MRX98_10975</name>
</gene>
<dbReference type="Proteomes" id="UP001165427">
    <property type="component" value="Unassembled WGS sequence"/>
</dbReference>
<keyword evidence="2" id="KW-1185">Reference proteome</keyword>
<dbReference type="CDD" id="cd10441">
    <property type="entry name" value="GIY-YIG_COG1833"/>
    <property type="match status" value="1"/>
</dbReference>
<sequence length="170" mass="18499">MSKLHDSLPDAKGSYLLILFLPGSRTIQVGRLGPMVFDRGWYVYAGSAFGPGGLAARLGRHLQPLVKAHWHIDHLRTAAKVVAAWMAIGPPVREHDWAAALTEGPEAGTAVRGFGCSDCRCLSHLIHFTRRPGRILLRAKLGFDVVAAPLKEIVKQRPKTPHRAGSSTNV</sequence>